<dbReference type="EMBL" id="NBSH01000005">
    <property type="protein sequence ID" value="ORX37986.1"/>
    <property type="molecule type" value="Genomic_DNA"/>
</dbReference>
<keyword evidence="3" id="KW-1185">Reference proteome</keyword>
<feature type="compositionally biased region" description="Basic and acidic residues" evidence="1">
    <location>
        <begin position="150"/>
        <end position="165"/>
    </location>
</feature>
<proteinExistence type="predicted"/>
<protein>
    <submittedName>
        <fullName evidence="2">Uncharacterized protein</fullName>
    </submittedName>
</protein>
<gene>
    <name evidence="2" type="ORF">BD324DRAFT_624052</name>
</gene>
<evidence type="ECO:0000313" key="2">
    <source>
        <dbReference type="EMBL" id="ORX37986.1"/>
    </source>
</evidence>
<dbReference type="AlphaFoldDB" id="A0A1Y1UKJ1"/>
<dbReference type="Proteomes" id="UP000193218">
    <property type="component" value="Unassembled WGS sequence"/>
</dbReference>
<feature type="region of interest" description="Disordered" evidence="1">
    <location>
        <begin position="150"/>
        <end position="195"/>
    </location>
</feature>
<sequence>MIKRRRRSRRSDLEKNRLVIRPISTISSSSSFASPNPIAWIRPLPPIRASVDEKGSTNLRLSLSSGSSYDSLQSETLLNPSLPFGQGHHPTSIGKATRISQLRLARGTFASLIPSQPTPSPLRAIASPQISGEGTLRRISMSLGWERRQRLDRPPPQRPPSHVDLDLPPPLPLLSSPDSWDRPRASFGPSHSPRSDIVAEFTISPFGEFMDLPYSARG</sequence>
<dbReference type="RefSeq" id="XP_021871973.1">
    <property type="nucleotide sequence ID" value="XM_022015656.1"/>
</dbReference>
<evidence type="ECO:0000313" key="3">
    <source>
        <dbReference type="Proteomes" id="UP000193218"/>
    </source>
</evidence>
<dbReference type="GeneID" id="33557465"/>
<comment type="caution">
    <text evidence="2">The sequence shown here is derived from an EMBL/GenBank/DDBJ whole genome shotgun (WGS) entry which is preliminary data.</text>
</comment>
<reference evidence="2 3" key="1">
    <citation type="submission" date="2017-03" db="EMBL/GenBank/DDBJ databases">
        <title>Widespread Adenine N6-methylation of Active Genes in Fungi.</title>
        <authorList>
            <consortium name="DOE Joint Genome Institute"/>
            <person name="Mondo S.J."/>
            <person name="Dannebaum R.O."/>
            <person name="Kuo R.C."/>
            <person name="Louie K.B."/>
            <person name="Bewick A.J."/>
            <person name="Labutti K."/>
            <person name="Haridas S."/>
            <person name="Kuo A."/>
            <person name="Salamov A."/>
            <person name="Ahrendt S.R."/>
            <person name="Lau R."/>
            <person name="Bowen B.P."/>
            <person name="Lipzen A."/>
            <person name="Sullivan W."/>
            <person name="Andreopoulos W.B."/>
            <person name="Clum A."/>
            <person name="Lindquist E."/>
            <person name="Daum C."/>
            <person name="Northen T.R."/>
            <person name="Ramamoorthy G."/>
            <person name="Schmitz R.J."/>
            <person name="Gryganskyi A."/>
            <person name="Culley D."/>
            <person name="Magnuson J."/>
            <person name="James T.Y."/>
            <person name="O'Malley M.A."/>
            <person name="Stajich J.E."/>
            <person name="Spatafora J.W."/>
            <person name="Visel A."/>
            <person name="Grigoriev I.V."/>
        </authorList>
    </citation>
    <scope>NUCLEOTIDE SEQUENCE [LARGE SCALE GENOMIC DNA]</scope>
    <source>
        <strain evidence="2 3">NRRL Y-17943</strain>
    </source>
</reference>
<dbReference type="InParanoid" id="A0A1Y1UKJ1"/>
<name>A0A1Y1UKJ1_9TREE</name>
<organism evidence="2 3">
    <name type="scientific">Kockovaella imperatae</name>
    <dbReference type="NCBI Taxonomy" id="4999"/>
    <lineage>
        <taxon>Eukaryota</taxon>
        <taxon>Fungi</taxon>
        <taxon>Dikarya</taxon>
        <taxon>Basidiomycota</taxon>
        <taxon>Agaricomycotina</taxon>
        <taxon>Tremellomycetes</taxon>
        <taxon>Tremellales</taxon>
        <taxon>Cuniculitremaceae</taxon>
        <taxon>Kockovaella</taxon>
    </lineage>
</organism>
<accession>A0A1Y1UKJ1</accession>
<feature type="region of interest" description="Disordered" evidence="1">
    <location>
        <begin position="111"/>
        <end position="133"/>
    </location>
</feature>
<evidence type="ECO:0000256" key="1">
    <source>
        <dbReference type="SAM" id="MobiDB-lite"/>
    </source>
</evidence>